<reference evidence="3" key="1">
    <citation type="journal article" date="2019" name="Int. J. Syst. Evol. Microbiol.">
        <title>The Global Catalogue of Microorganisms (GCM) 10K type strain sequencing project: providing services to taxonomists for standard genome sequencing and annotation.</title>
        <authorList>
            <consortium name="The Broad Institute Genomics Platform"/>
            <consortium name="The Broad Institute Genome Sequencing Center for Infectious Disease"/>
            <person name="Wu L."/>
            <person name="Ma J."/>
        </authorList>
    </citation>
    <scope>NUCLEOTIDE SEQUENCE [LARGE SCALE GENOMIC DNA]</scope>
    <source>
        <strain evidence="3">CCUG 54329</strain>
    </source>
</reference>
<name>A0ABW3P389_9SPHN</name>
<dbReference type="InterPro" id="IPR030972">
    <property type="entry name" value="UrcA_uranyl"/>
</dbReference>
<keyword evidence="3" id="KW-1185">Reference proteome</keyword>
<accession>A0ABW3P389</accession>
<keyword evidence="1" id="KW-0732">Signal</keyword>
<evidence type="ECO:0000313" key="3">
    <source>
        <dbReference type="Proteomes" id="UP001597203"/>
    </source>
</evidence>
<proteinExistence type="predicted"/>
<dbReference type="Proteomes" id="UP001597203">
    <property type="component" value="Unassembled WGS sequence"/>
</dbReference>
<feature type="signal peptide" evidence="1">
    <location>
        <begin position="1"/>
        <end position="19"/>
    </location>
</feature>
<evidence type="ECO:0000256" key="1">
    <source>
        <dbReference type="SAM" id="SignalP"/>
    </source>
</evidence>
<comment type="caution">
    <text evidence="2">The sequence shown here is derived from an EMBL/GenBank/DDBJ whole genome shotgun (WGS) entry which is preliminary data.</text>
</comment>
<gene>
    <name evidence="2" type="ORF">ACFQ24_19855</name>
</gene>
<dbReference type="RefSeq" id="WP_380914436.1">
    <property type="nucleotide sequence ID" value="NZ_JBHTLS010000135.1"/>
</dbReference>
<protein>
    <submittedName>
        <fullName evidence="2">UrcA family protein</fullName>
    </submittedName>
</protein>
<dbReference type="EMBL" id="JBHTLS010000135">
    <property type="protein sequence ID" value="MFD1107126.1"/>
    <property type="molecule type" value="Genomic_DNA"/>
</dbReference>
<organism evidence="2 3">
    <name type="scientific">Sphingobium olei</name>
    <dbReference type="NCBI Taxonomy" id="420955"/>
    <lineage>
        <taxon>Bacteria</taxon>
        <taxon>Pseudomonadati</taxon>
        <taxon>Pseudomonadota</taxon>
        <taxon>Alphaproteobacteria</taxon>
        <taxon>Sphingomonadales</taxon>
        <taxon>Sphingomonadaceae</taxon>
        <taxon>Sphingobium</taxon>
    </lineage>
</organism>
<feature type="chain" id="PRO_5045221792" evidence="1">
    <location>
        <begin position="20"/>
        <end position="111"/>
    </location>
</feature>
<dbReference type="NCBIfam" id="TIGR04433">
    <property type="entry name" value="UrcA_uranyl"/>
    <property type="match status" value="1"/>
</dbReference>
<sequence>MKIGLMALAVLAFAPSAMAGTTSGNPFAQDSAILNLKGLDLATASGQRSLAIRMDQAARAVCGDQVSGVHLALDAKARDCRAAVTADIRTRIEAKLAKADDRSPVQLASAR</sequence>
<evidence type="ECO:0000313" key="2">
    <source>
        <dbReference type="EMBL" id="MFD1107126.1"/>
    </source>
</evidence>